<dbReference type="PANTHER" id="PTHR10357">
    <property type="entry name" value="ALPHA-AMYLASE FAMILY MEMBER"/>
    <property type="match status" value="1"/>
</dbReference>
<comment type="caution">
    <text evidence="5">The sequence shown here is derived from an EMBL/GenBank/DDBJ whole genome shotgun (WGS) entry which is preliminary data.</text>
</comment>
<dbReference type="InterPro" id="IPR045857">
    <property type="entry name" value="O16G_dom_2"/>
</dbReference>
<organism evidence="5 6">
    <name type="scientific">Paenibacillus oenotherae</name>
    <dbReference type="NCBI Taxonomy" id="1435645"/>
    <lineage>
        <taxon>Bacteria</taxon>
        <taxon>Bacillati</taxon>
        <taxon>Bacillota</taxon>
        <taxon>Bacilli</taxon>
        <taxon>Bacillales</taxon>
        <taxon>Paenibacillaceae</taxon>
        <taxon>Paenibacillus</taxon>
    </lineage>
</organism>
<dbReference type="InterPro" id="IPR004185">
    <property type="entry name" value="Glyco_hydro_13_lg-like_dom"/>
</dbReference>
<dbReference type="CDD" id="cd02857">
    <property type="entry name" value="E_set_CDase_PDE_N"/>
    <property type="match status" value="1"/>
</dbReference>
<accession>A0ABS7DCM0</accession>
<dbReference type="Proteomes" id="UP000812277">
    <property type="component" value="Unassembled WGS sequence"/>
</dbReference>
<evidence type="ECO:0000313" key="6">
    <source>
        <dbReference type="Proteomes" id="UP000812277"/>
    </source>
</evidence>
<sequence length="582" mass="67064">MHLEAIYHRVTQNWAYAYDEKTLHIRIRTKKSDVARIDLNCADKYKKEITTSVVPMVKWASDNLFDYWEAAVQPPYRRLVYYFILQSDDQTVYFMEKGFFDTLPDNMDDGLFDFPFLNPADVISPPQWVKDAVFYQIFPERFGNSDASLNPPGVEPWGGVPTRLNYFGGDLQGVIDHLDHLSSLGVNAIYFNPIFEATTNHKYDTKDYLKIDPQFGTNETFKKLVAACHERGIRVMLDAVFNHCGHAFPPFVDVKEKGKDSKYADWFHVREWPLTVVDGIPTYDTFSFEPIMPKLNTENPEVKEYLLKVARYWIEEAGIDGWRLDVANEVDHKFWREFRNVVKGIDPDIFILGEIFHDSIPWLQGDQFDAVMNYPFTNAVLDFFAYNRIDAAQFTNNINSQLAGYPRQINEAAFNLLGSHDTIRLLTLCGGNKNLMKLASLFQFTFFGSPCIYYGDEIGIDGELDPLNRRCMEWDPANQDQDLFSFFQRSIALRKQYEALRTGTLKFQQDRCTDKTLVYERFDEQDHFIILMNNSDASITCKAAASESSWNDIESGSTVLAQQGQLTVELPAFGYAILHAVK</sequence>
<name>A0ABS7DCM0_9BACL</name>
<comment type="similarity">
    <text evidence="1">Belongs to the glycosyl hydrolase 13 family.</text>
</comment>
<proteinExistence type="inferred from homology"/>
<dbReference type="Gene3D" id="3.20.20.80">
    <property type="entry name" value="Glycosidases"/>
    <property type="match status" value="1"/>
</dbReference>
<dbReference type="SUPFAM" id="SSF51011">
    <property type="entry name" value="Glycosyl hydrolase domain"/>
    <property type="match status" value="1"/>
</dbReference>
<keyword evidence="6" id="KW-1185">Reference proteome</keyword>
<dbReference type="InterPro" id="IPR013783">
    <property type="entry name" value="Ig-like_fold"/>
</dbReference>
<evidence type="ECO:0000259" key="4">
    <source>
        <dbReference type="SMART" id="SM00642"/>
    </source>
</evidence>
<dbReference type="CDD" id="cd11338">
    <property type="entry name" value="AmyAc_CMD"/>
    <property type="match status" value="1"/>
</dbReference>
<dbReference type="SMART" id="SM00642">
    <property type="entry name" value="Aamy"/>
    <property type="match status" value="1"/>
</dbReference>
<dbReference type="SUPFAM" id="SSF51445">
    <property type="entry name" value="(Trans)glycosidases"/>
    <property type="match status" value="1"/>
</dbReference>
<dbReference type="InterPro" id="IPR013780">
    <property type="entry name" value="Glyco_hydro_b"/>
</dbReference>
<dbReference type="InterPro" id="IPR014756">
    <property type="entry name" value="Ig_E-set"/>
</dbReference>
<dbReference type="PANTHER" id="PTHR10357:SF210">
    <property type="entry name" value="MALTODEXTRIN GLUCOSIDASE"/>
    <property type="match status" value="1"/>
</dbReference>
<gene>
    <name evidence="5" type="ORF">K0T92_19480</name>
</gene>
<dbReference type="EMBL" id="JAHZIJ010000017">
    <property type="protein sequence ID" value="MBW7476903.1"/>
    <property type="molecule type" value="Genomic_DNA"/>
</dbReference>
<dbReference type="RefSeq" id="WP_219874151.1">
    <property type="nucleotide sequence ID" value="NZ_JAHZIJ010000017.1"/>
</dbReference>
<dbReference type="InterPro" id="IPR017853">
    <property type="entry name" value="GH"/>
</dbReference>
<reference evidence="5 6" key="1">
    <citation type="submission" date="2021-07" db="EMBL/GenBank/DDBJ databases">
        <title>Paenibacillus radiodurans sp. nov., isolated from the southeastern edge of Tengger Desert.</title>
        <authorList>
            <person name="Zhang G."/>
        </authorList>
    </citation>
    <scope>NUCLEOTIDE SEQUENCE [LARGE SCALE GENOMIC DNA]</scope>
    <source>
        <strain evidence="5 6">DT7-4</strain>
    </source>
</reference>
<evidence type="ECO:0000313" key="5">
    <source>
        <dbReference type="EMBL" id="MBW7476903.1"/>
    </source>
</evidence>
<evidence type="ECO:0000256" key="3">
    <source>
        <dbReference type="ARBA" id="ARBA00023295"/>
    </source>
</evidence>
<feature type="domain" description="Glycosyl hydrolase family 13 catalytic" evidence="4">
    <location>
        <begin position="136"/>
        <end position="494"/>
    </location>
</feature>
<dbReference type="Pfam" id="PF00128">
    <property type="entry name" value="Alpha-amylase"/>
    <property type="match status" value="1"/>
</dbReference>
<keyword evidence="2" id="KW-0378">Hydrolase</keyword>
<protein>
    <submittedName>
        <fullName evidence="5">Alpha-glycosidase</fullName>
    </submittedName>
</protein>
<dbReference type="InterPro" id="IPR006047">
    <property type="entry name" value="GH13_cat_dom"/>
</dbReference>
<dbReference type="Gene3D" id="3.90.400.10">
    <property type="entry name" value="Oligo-1,6-glucosidase, Domain 2"/>
    <property type="match status" value="1"/>
</dbReference>
<dbReference type="Pfam" id="PF02903">
    <property type="entry name" value="Alpha-amylase_N"/>
    <property type="match status" value="1"/>
</dbReference>
<dbReference type="InterPro" id="IPR032091">
    <property type="entry name" value="Malt_amylase-like_C"/>
</dbReference>
<keyword evidence="3" id="KW-0326">Glycosidase</keyword>
<evidence type="ECO:0000256" key="2">
    <source>
        <dbReference type="ARBA" id="ARBA00022801"/>
    </source>
</evidence>
<dbReference type="Gene3D" id="2.60.40.10">
    <property type="entry name" value="Immunoglobulins"/>
    <property type="match status" value="1"/>
</dbReference>
<evidence type="ECO:0000256" key="1">
    <source>
        <dbReference type="ARBA" id="ARBA00008061"/>
    </source>
</evidence>
<dbReference type="Pfam" id="PF16657">
    <property type="entry name" value="Malt_amylase_C"/>
    <property type="match status" value="1"/>
</dbReference>
<dbReference type="Gene3D" id="2.60.40.1180">
    <property type="entry name" value="Golgi alpha-mannosidase II"/>
    <property type="match status" value="1"/>
</dbReference>
<dbReference type="SUPFAM" id="SSF81296">
    <property type="entry name" value="E set domains"/>
    <property type="match status" value="1"/>
</dbReference>